<accession>A0ABW2GDI3</accession>
<evidence type="ECO:0000313" key="2">
    <source>
        <dbReference type="EMBL" id="MFC7218844.1"/>
    </source>
</evidence>
<dbReference type="Pfam" id="PF22559">
    <property type="entry name" value="GNAT-phage-like"/>
    <property type="match status" value="1"/>
</dbReference>
<proteinExistence type="predicted"/>
<dbReference type="InterPro" id="IPR054340">
    <property type="entry name" value="GNAT-like_C_phage-like"/>
</dbReference>
<protein>
    <recommendedName>
        <fullName evidence="1">GNAT-like C-terminal domain-containing protein</fullName>
    </recommendedName>
</protein>
<dbReference type="RefSeq" id="WP_386414310.1">
    <property type="nucleotide sequence ID" value="NZ_JBHSZO010000015.1"/>
</dbReference>
<feature type="domain" description="GNAT-like C-terminal" evidence="1">
    <location>
        <begin position="2"/>
        <end position="64"/>
    </location>
</feature>
<dbReference type="Proteomes" id="UP001596413">
    <property type="component" value="Unassembled WGS sequence"/>
</dbReference>
<dbReference type="EMBL" id="JBHSZO010000015">
    <property type="protein sequence ID" value="MFC7218844.1"/>
    <property type="molecule type" value="Genomic_DNA"/>
</dbReference>
<organism evidence="2 3">
    <name type="scientific">Streptomyces polyrhachis</name>
    <dbReference type="NCBI Taxonomy" id="1282885"/>
    <lineage>
        <taxon>Bacteria</taxon>
        <taxon>Bacillati</taxon>
        <taxon>Actinomycetota</taxon>
        <taxon>Actinomycetes</taxon>
        <taxon>Kitasatosporales</taxon>
        <taxon>Streptomycetaceae</taxon>
        <taxon>Streptomyces</taxon>
    </lineage>
</organism>
<name>A0ABW2GDI3_9ACTN</name>
<reference evidence="3" key="1">
    <citation type="journal article" date="2019" name="Int. J. Syst. Evol. Microbiol.">
        <title>The Global Catalogue of Microorganisms (GCM) 10K type strain sequencing project: providing services to taxonomists for standard genome sequencing and annotation.</title>
        <authorList>
            <consortium name="The Broad Institute Genomics Platform"/>
            <consortium name="The Broad Institute Genome Sequencing Center for Infectious Disease"/>
            <person name="Wu L."/>
            <person name="Ma J."/>
        </authorList>
    </citation>
    <scope>NUCLEOTIDE SEQUENCE [LARGE SCALE GENOMIC DNA]</scope>
    <source>
        <strain evidence="3">CGMCC 1.13681</strain>
    </source>
</reference>
<keyword evidence="3" id="KW-1185">Reference proteome</keyword>
<evidence type="ECO:0000259" key="1">
    <source>
        <dbReference type="Pfam" id="PF22559"/>
    </source>
</evidence>
<gene>
    <name evidence="2" type="ORF">ACFQLX_11785</name>
</gene>
<sequence length="71" mass="8071">MVVVAFAFSTPKHDPHNVCLLSDFPVTPTSYRRLAKLVLYAALSYEERRARMEQLRRELDSCLTDGDGESP</sequence>
<evidence type="ECO:0000313" key="3">
    <source>
        <dbReference type="Proteomes" id="UP001596413"/>
    </source>
</evidence>
<comment type="caution">
    <text evidence="2">The sequence shown here is derived from an EMBL/GenBank/DDBJ whole genome shotgun (WGS) entry which is preliminary data.</text>
</comment>